<protein>
    <submittedName>
        <fullName evidence="1">Uncharacterized protein</fullName>
    </submittedName>
</protein>
<keyword evidence="2" id="KW-1185">Reference proteome</keyword>
<dbReference type="EMBL" id="NOJZ02000008">
    <property type="protein sequence ID" value="RDY23754.1"/>
    <property type="molecule type" value="Genomic_DNA"/>
</dbReference>
<name>A0A371ITE5_9FIRM</name>
<dbReference type="RefSeq" id="WP_115976009.1">
    <property type="nucleotide sequence ID" value="NZ_NOJZ02000008.1"/>
</dbReference>
<organism evidence="1 2">
    <name type="scientific">Romboutsia maritimum</name>
    <dbReference type="NCBI Taxonomy" id="2020948"/>
    <lineage>
        <taxon>Bacteria</taxon>
        <taxon>Bacillati</taxon>
        <taxon>Bacillota</taxon>
        <taxon>Clostridia</taxon>
        <taxon>Peptostreptococcales</taxon>
        <taxon>Peptostreptococcaceae</taxon>
        <taxon>Romboutsia</taxon>
    </lineage>
</organism>
<dbReference type="OrthoDB" id="2057137at2"/>
<dbReference type="Proteomes" id="UP000243494">
    <property type="component" value="Unassembled WGS sequence"/>
</dbReference>
<evidence type="ECO:0000313" key="1">
    <source>
        <dbReference type="EMBL" id="RDY23754.1"/>
    </source>
</evidence>
<evidence type="ECO:0000313" key="2">
    <source>
        <dbReference type="Proteomes" id="UP000243494"/>
    </source>
</evidence>
<accession>A0A371ITE5</accession>
<proteinExistence type="predicted"/>
<comment type="caution">
    <text evidence="1">The sequence shown here is derived from an EMBL/GenBank/DDBJ whole genome shotgun (WGS) entry which is preliminary data.</text>
</comment>
<gene>
    <name evidence="1" type="ORF">CHF27_006420</name>
</gene>
<sequence>MNVNTAKGDSIEVLLRQIGATQITKVRGILYFIKFKLNEKVELSYVYNINAKNKYFLQRIKPYPITQGIFTDEYEIVSFIKEDLSKFNNVQNRNTFDSFLDLNNKIINTADNLENLFLNYVVNDDDFSKLDKSLNDILYLIENIETNSKQDL</sequence>
<dbReference type="AlphaFoldDB" id="A0A371ITE5"/>
<reference evidence="1 2" key="1">
    <citation type="journal article" date="2017" name="Genome Announc.">
        <title>Draft Genome Sequence of Romboutsia maritimum sp. nov. Strain CCRI-22766(T), Isolated from Coastal Estuarine Mud.</title>
        <authorList>
            <person name="Maheux A.F."/>
            <person name="Boudreau D.K."/>
            <person name="Berube E."/>
            <person name="Boissinot M."/>
            <person name="Raymond F."/>
            <person name="Brodeur S."/>
            <person name="Corbeil J."/>
            <person name="Brightwell G."/>
            <person name="Broda D."/>
            <person name="Omar R.F."/>
            <person name="Bergeron M.G."/>
        </authorList>
    </citation>
    <scope>NUCLEOTIDE SEQUENCE [LARGE SCALE GENOMIC DNA]</scope>
    <source>
        <strain evidence="1 2">CCRI-22766</strain>
    </source>
</reference>